<dbReference type="VEuPathDB" id="FungiDB:JI435_405110"/>
<organism evidence="1 2">
    <name type="scientific">Phaeosphaeria nodorum (strain SN15 / ATCC MYA-4574 / FGSC 10173)</name>
    <name type="common">Glume blotch fungus</name>
    <name type="synonym">Parastagonospora nodorum</name>
    <dbReference type="NCBI Taxonomy" id="321614"/>
    <lineage>
        <taxon>Eukaryota</taxon>
        <taxon>Fungi</taxon>
        <taxon>Dikarya</taxon>
        <taxon>Ascomycota</taxon>
        <taxon>Pezizomycotina</taxon>
        <taxon>Dothideomycetes</taxon>
        <taxon>Pleosporomycetidae</taxon>
        <taxon>Pleosporales</taxon>
        <taxon>Pleosporineae</taxon>
        <taxon>Phaeosphaeriaceae</taxon>
        <taxon>Parastagonospora</taxon>
    </lineage>
</organism>
<gene>
    <name evidence="1" type="ORF">JI435_405110</name>
</gene>
<protein>
    <submittedName>
        <fullName evidence="1">Uncharacterized protein</fullName>
    </submittedName>
</protein>
<dbReference type="Proteomes" id="UP000663193">
    <property type="component" value="Chromosome 4"/>
</dbReference>
<name>A0A7U2HZR0_PHANO</name>
<keyword evidence="2" id="KW-1185">Reference proteome</keyword>
<reference evidence="2" key="1">
    <citation type="journal article" date="2021" name="BMC Genomics">
        <title>Chromosome-level genome assembly and manually-curated proteome of model necrotroph Parastagonospora nodorum Sn15 reveals a genome-wide trove of candidate effector homologs, and redundancy of virulence-related functions within an accessory chromosome.</title>
        <authorList>
            <person name="Bertazzoni S."/>
            <person name="Jones D.A.B."/>
            <person name="Phan H.T."/>
            <person name="Tan K.-C."/>
            <person name="Hane J.K."/>
        </authorList>
    </citation>
    <scope>NUCLEOTIDE SEQUENCE [LARGE SCALE GENOMIC DNA]</scope>
    <source>
        <strain evidence="2">SN15 / ATCC MYA-4574 / FGSC 10173)</strain>
    </source>
</reference>
<evidence type="ECO:0000313" key="2">
    <source>
        <dbReference type="Proteomes" id="UP000663193"/>
    </source>
</evidence>
<proteinExistence type="predicted"/>
<dbReference type="EMBL" id="CP069026">
    <property type="protein sequence ID" value="QRC94062.1"/>
    <property type="molecule type" value="Genomic_DNA"/>
</dbReference>
<dbReference type="AlphaFoldDB" id="A0A7U2HZR0"/>
<evidence type="ECO:0000313" key="1">
    <source>
        <dbReference type="EMBL" id="QRC94062.1"/>
    </source>
</evidence>
<accession>A0A7U2HZR0</accession>
<sequence>MQEASFHTPKQSENHVGRIASSFTEAANNINYAPTNRIHQHQFSQASIQ</sequence>